<dbReference type="InterPro" id="IPR016024">
    <property type="entry name" value="ARM-type_fold"/>
</dbReference>
<dbReference type="Proteomes" id="UP000547458">
    <property type="component" value="Unassembled WGS sequence"/>
</dbReference>
<evidence type="ECO:0000313" key="2">
    <source>
        <dbReference type="EMBL" id="NJC24484.1"/>
    </source>
</evidence>
<name>A0A846RV74_9MICC</name>
<gene>
    <name evidence="2" type="ORF">BJ994_003560</name>
</gene>
<protein>
    <submittedName>
        <fullName evidence="2">HEAT repeat protein</fullName>
    </submittedName>
</protein>
<feature type="transmembrane region" description="Helical" evidence="1">
    <location>
        <begin position="6"/>
        <end position="29"/>
    </location>
</feature>
<evidence type="ECO:0000313" key="3">
    <source>
        <dbReference type="Proteomes" id="UP000547458"/>
    </source>
</evidence>
<dbReference type="SUPFAM" id="SSF48371">
    <property type="entry name" value="ARM repeat"/>
    <property type="match status" value="1"/>
</dbReference>
<comment type="caution">
    <text evidence="2">The sequence shown here is derived from an EMBL/GenBank/DDBJ whole genome shotgun (WGS) entry which is preliminary data.</text>
</comment>
<dbReference type="EMBL" id="JAATJL010000001">
    <property type="protein sequence ID" value="NJC24484.1"/>
    <property type="molecule type" value="Genomic_DNA"/>
</dbReference>
<dbReference type="RefSeq" id="WP_167995725.1">
    <property type="nucleotide sequence ID" value="NZ_JAATJL010000001.1"/>
</dbReference>
<sequence>MLVSWDVLAMAIVILAIACVTALAAVVVVKGARHRRERRRAAYDAAVRKQVVKLAIAEDEELDALIGSLVAASGPVGAHVEETLLRMIPEVRGEVREAMVQVLAGRGLLEKSREQITSSSAVKRSKAAELLGILGGADVVDPLTAALKDKSLEVRLVAARALGVAARPEAGGHLVDALALGSGIPHSVAATALLNLPEQDPAVFIEGLRDPDPGIRYGSAAVVGLLLMSEAADALFECLMAEPDREDASDVVIAACARSLGRLGYKPATHVLADLSRSPVVSPSVRQAAGQALKVMPGAEAREVRKRVAQSADADVRRILVDW</sequence>
<dbReference type="Pfam" id="PF13646">
    <property type="entry name" value="HEAT_2"/>
    <property type="match status" value="2"/>
</dbReference>
<accession>A0A846RV74</accession>
<dbReference type="Gene3D" id="1.25.10.10">
    <property type="entry name" value="Leucine-rich Repeat Variant"/>
    <property type="match status" value="2"/>
</dbReference>
<proteinExistence type="predicted"/>
<dbReference type="InterPro" id="IPR011989">
    <property type="entry name" value="ARM-like"/>
</dbReference>
<keyword evidence="1" id="KW-1133">Transmembrane helix</keyword>
<keyword evidence="3" id="KW-1185">Reference proteome</keyword>
<dbReference type="SMART" id="SM00567">
    <property type="entry name" value="EZ_HEAT"/>
    <property type="match status" value="3"/>
</dbReference>
<evidence type="ECO:0000256" key="1">
    <source>
        <dbReference type="SAM" id="Phobius"/>
    </source>
</evidence>
<organism evidence="2 3">
    <name type="scientific">Arthrobacter pigmenti</name>
    <dbReference type="NCBI Taxonomy" id="271432"/>
    <lineage>
        <taxon>Bacteria</taxon>
        <taxon>Bacillati</taxon>
        <taxon>Actinomycetota</taxon>
        <taxon>Actinomycetes</taxon>
        <taxon>Micrococcales</taxon>
        <taxon>Micrococcaceae</taxon>
        <taxon>Arthrobacter</taxon>
    </lineage>
</organism>
<reference evidence="2 3" key="1">
    <citation type="submission" date="2020-03" db="EMBL/GenBank/DDBJ databases">
        <title>Sequencing the genomes of 1000 actinobacteria strains.</title>
        <authorList>
            <person name="Klenk H.-P."/>
        </authorList>
    </citation>
    <scope>NUCLEOTIDE SEQUENCE [LARGE SCALE GENOMIC DNA]</scope>
    <source>
        <strain evidence="2 3">DSM 16403</strain>
    </source>
</reference>
<dbReference type="AlphaFoldDB" id="A0A846RV74"/>
<dbReference type="InterPro" id="IPR004155">
    <property type="entry name" value="PBS_lyase_HEAT"/>
</dbReference>
<keyword evidence="1" id="KW-0812">Transmembrane</keyword>
<keyword evidence="1" id="KW-0472">Membrane</keyword>